<feature type="transmembrane region" description="Helical" evidence="12">
    <location>
        <begin position="28"/>
        <end position="45"/>
    </location>
</feature>
<evidence type="ECO:0000256" key="10">
    <source>
        <dbReference type="ARBA" id="ARBA00023049"/>
    </source>
</evidence>
<dbReference type="GO" id="GO:0005886">
    <property type="term" value="C:plasma membrane"/>
    <property type="evidence" value="ECO:0007669"/>
    <property type="project" value="UniProtKB-SubCell"/>
</dbReference>
<dbReference type="NCBIfam" id="NF002826">
    <property type="entry name" value="PRK03001.1"/>
    <property type="match status" value="1"/>
</dbReference>
<keyword evidence="6 12" id="KW-0479">Metal-binding</keyword>
<keyword evidence="5 12" id="KW-0812">Transmembrane</keyword>
<keyword evidence="9 12" id="KW-1133">Transmembrane helix</keyword>
<dbReference type="RefSeq" id="WP_303680536.1">
    <property type="nucleotide sequence ID" value="NZ_MNTG01000047.1"/>
</dbReference>
<dbReference type="PANTHER" id="PTHR43221">
    <property type="entry name" value="PROTEASE HTPX"/>
    <property type="match status" value="1"/>
</dbReference>
<reference evidence="14 15" key="1">
    <citation type="journal article" date="2016" name="Nat. Biotechnol.">
        <title>Measurement of bacterial replication rates in microbial communities.</title>
        <authorList>
            <person name="Brown C.T."/>
            <person name="Olm M.R."/>
            <person name="Thomas B.C."/>
            <person name="Banfield J.F."/>
        </authorList>
    </citation>
    <scope>NUCLEOTIDE SEQUENCE [LARGE SCALE GENOMIC DNA]</scope>
    <source>
        <strain evidence="14">46_33</strain>
    </source>
</reference>
<organism evidence="14 15">
    <name type="scientific">Phascolarctobacterium succinatutens</name>
    <dbReference type="NCBI Taxonomy" id="626940"/>
    <lineage>
        <taxon>Bacteria</taxon>
        <taxon>Bacillati</taxon>
        <taxon>Bacillota</taxon>
        <taxon>Negativicutes</taxon>
        <taxon>Acidaminococcales</taxon>
        <taxon>Acidaminococcaceae</taxon>
        <taxon>Phascolarctobacterium</taxon>
    </lineage>
</organism>
<keyword evidence="10 12" id="KW-0482">Metalloprotease</keyword>
<dbReference type="GO" id="GO:0004222">
    <property type="term" value="F:metalloendopeptidase activity"/>
    <property type="evidence" value="ECO:0007669"/>
    <property type="project" value="UniProtKB-UniRule"/>
</dbReference>
<dbReference type="AlphaFoldDB" id="A0A1Q6R1T7"/>
<feature type="binding site" evidence="12">
    <location>
        <position position="199"/>
    </location>
    <ligand>
        <name>Zn(2+)</name>
        <dbReference type="ChEBI" id="CHEBI:29105"/>
        <note>catalytic</note>
    </ligand>
</feature>
<evidence type="ECO:0000256" key="7">
    <source>
        <dbReference type="ARBA" id="ARBA00022801"/>
    </source>
</evidence>
<comment type="cofactor">
    <cofactor evidence="12">
        <name>Zn(2+)</name>
        <dbReference type="ChEBI" id="CHEBI:29105"/>
    </cofactor>
    <text evidence="12">Binds 1 zinc ion per subunit.</text>
</comment>
<dbReference type="Proteomes" id="UP000186777">
    <property type="component" value="Unassembled WGS sequence"/>
</dbReference>
<dbReference type="GO" id="GO:0006508">
    <property type="term" value="P:proteolysis"/>
    <property type="evidence" value="ECO:0007669"/>
    <property type="project" value="UniProtKB-KW"/>
</dbReference>
<dbReference type="Gene3D" id="3.30.2010.10">
    <property type="entry name" value="Metalloproteases ('zincins'), catalytic domain"/>
    <property type="match status" value="1"/>
</dbReference>
<protein>
    <recommendedName>
        <fullName evidence="12">Protease HtpX homolog</fullName>
        <ecNumber evidence="12">3.4.24.-</ecNumber>
    </recommendedName>
</protein>
<proteinExistence type="inferred from homology"/>
<dbReference type="EMBL" id="MNTG01000047">
    <property type="protein sequence ID" value="OLA36266.1"/>
    <property type="molecule type" value="Genomic_DNA"/>
</dbReference>
<evidence type="ECO:0000256" key="1">
    <source>
        <dbReference type="ARBA" id="ARBA00004651"/>
    </source>
</evidence>
<evidence type="ECO:0000256" key="12">
    <source>
        <dbReference type="HAMAP-Rule" id="MF_00188"/>
    </source>
</evidence>
<keyword evidence="7 12" id="KW-0378">Hydrolase</keyword>
<evidence type="ECO:0000256" key="3">
    <source>
        <dbReference type="ARBA" id="ARBA00022475"/>
    </source>
</evidence>
<dbReference type="InterPro" id="IPR022919">
    <property type="entry name" value="Pept_M48_protease_HtpX"/>
</dbReference>
<evidence type="ECO:0000256" key="9">
    <source>
        <dbReference type="ARBA" id="ARBA00022989"/>
    </source>
</evidence>
<feature type="domain" description="Peptidase M48" evidence="13">
    <location>
        <begin position="63"/>
        <end position="273"/>
    </location>
</feature>
<accession>A0A1Q6R1T7</accession>
<evidence type="ECO:0000256" key="6">
    <source>
        <dbReference type="ARBA" id="ARBA00022723"/>
    </source>
</evidence>
<feature type="binding site" evidence="12">
    <location>
        <position position="131"/>
    </location>
    <ligand>
        <name>Zn(2+)</name>
        <dbReference type="ChEBI" id="CHEBI:29105"/>
        <note>catalytic</note>
    </ligand>
</feature>
<dbReference type="Pfam" id="PF01435">
    <property type="entry name" value="Peptidase_M48"/>
    <property type="match status" value="1"/>
</dbReference>
<keyword evidence="4 12" id="KW-0645">Protease</keyword>
<evidence type="ECO:0000259" key="13">
    <source>
        <dbReference type="Pfam" id="PF01435"/>
    </source>
</evidence>
<dbReference type="CDD" id="cd07336">
    <property type="entry name" value="M48B_HtpX_like"/>
    <property type="match status" value="1"/>
</dbReference>
<evidence type="ECO:0000256" key="5">
    <source>
        <dbReference type="ARBA" id="ARBA00022692"/>
    </source>
</evidence>
<dbReference type="GO" id="GO:0008270">
    <property type="term" value="F:zinc ion binding"/>
    <property type="evidence" value="ECO:0007669"/>
    <property type="project" value="UniProtKB-UniRule"/>
</dbReference>
<evidence type="ECO:0000256" key="2">
    <source>
        <dbReference type="ARBA" id="ARBA00009779"/>
    </source>
</evidence>
<evidence type="ECO:0000256" key="8">
    <source>
        <dbReference type="ARBA" id="ARBA00022833"/>
    </source>
</evidence>
<comment type="subcellular location">
    <subcellularLocation>
        <location evidence="1 12">Cell membrane</location>
        <topology evidence="1 12">Multi-pass membrane protein</topology>
    </subcellularLocation>
</comment>
<dbReference type="STRING" id="626940.BHW43_10775"/>
<keyword evidence="11 12" id="KW-0472">Membrane</keyword>
<name>A0A1Q6R1T7_9FIRM</name>
<dbReference type="EC" id="3.4.24.-" evidence="12"/>
<evidence type="ECO:0000256" key="11">
    <source>
        <dbReference type="ARBA" id="ARBA00023136"/>
    </source>
</evidence>
<dbReference type="PANTHER" id="PTHR43221:SF1">
    <property type="entry name" value="PROTEASE HTPX"/>
    <property type="match status" value="1"/>
</dbReference>
<feature type="binding site" evidence="12">
    <location>
        <position position="127"/>
    </location>
    <ligand>
        <name>Zn(2+)</name>
        <dbReference type="ChEBI" id="CHEBI:29105"/>
        <note>catalytic</note>
    </ligand>
</feature>
<dbReference type="InterPro" id="IPR050083">
    <property type="entry name" value="HtpX_protease"/>
</dbReference>
<evidence type="ECO:0000313" key="14">
    <source>
        <dbReference type="EMBL" id="OLA36266.1"/>
    </source>
</evidence>
<comment type="caution">
    <text evidence="14">The sequence shown here is derived from an EMBL/GenBank/DDBJ whole genome shotgun (WGS) entry which is preliminary data.</text>
</comment>
<feature type="active site" evidence="12">
    <location>
        <position position="128"/>
    </location>
</feature>
<dbReference type="InterPro" id="IPR001915">
    <property type="entry name" value="Peptidase_M48"/>
</dbReference>
<evidence type="ECO:0000313" key="15">
    <source>
        <dbReference type="Proteomes" id="UP000186777"/>
    </source>
</evidence>
<feature type="transmembrane region" description="Helical" evidence="12">
    <location>
        <begin position="174"/>
        <end position="194"/>
    </location>
</feature>
<sequence>MKTAFLMALMTALLMLLGDFFGGLRGMTVMLFVGVAMNFFAYWNSDKMVLAHYDAQQVDRNSAPELYGIVEKLAKKANIPMPKVYIINSSVPNAFATGRNPEHAAVAVNTALADMLTKEELAGVLGHELSHIMHRDILVSTIAASMAGAISTIAQWGMFFGGGRDEDGESRNPIASILVMLLAPLAAMLIQMAVSRSREYMADKSGGELCGNPNALADALLKIEAYAERRVMPGATEATAHMFIINPFAGVDAKQLFSTHPATEERVQLLREQARKMGIR</sequence>
<keyword evidence="8 12" id="KW-0862">Zinc</keyword>
<feature type="transmembrane region" description="Helical" evidence="12">
    <location>
        <begin position="137"/>
        <end position="162"/>
    </location>
</feature>
<dbReference type="HAMAP" id="MF_00188">
    <property type="entry name" value="Pept_M48_protease_HtpX"/>
    <property type="match status" value="1"/>
</dbReference>
<comment type="similarity">
    <text evidence="2 12">Belongs to the peptidase M48B family.</text>
</comment>
<gene>
    <name evidence="12" type="primary">htpX</name>
    <name evidence="14" type="ORF">BHW43_10775</name>
</gene>
<evidence type="ECO:0000256" key="4">
    <source>
        <dbReference type="ARBA" id="ARBA00022670"/>
    </source>
</evidence>
<keyword evidence="3 12" id="KW-1003">Cell membrane</keyword>